<dbReference type="EMBL" id="KN733933">
    <property type="protein sequence ID" value="KIH57789.1"/>
    <property type="molecule type" value="Genomic_DNA"/>
</dbReference>
<accession>A0A0C2GFZ8</accession>
<keyword evidence="2" id="KW-1185">Reference proteome</keyword>
<organism evidence="1 2">
    <name type="scientific">Ancylostoma duodenale</name>
    <dbReference type="NCBI Taxonomy" id="51022"/>
    <lineage>
        <taxon>Eukaryota</taxon>
        <taxon>Metazoa</taxon>
        <taxon>Ecdysozoa</taxon>
        <taxon>Nematoda</taxon>
        <taxon>Chromadorea</taxon>
        <taxon>Rhabditida</taxon>
        <taxon>Rhabditina</taxon>
        <taxon>Rhabditomorpha</taxon>
        <taxon>Strongyloidea</taxon>
        <taxon>Ancylostomatidae</taxon>
        <taxon>Ancylostomatinae</taxon>
        <taxon>Ancylostoma</taxon>
    </lineage>
</organism>
<dbReference type="AlphaFoldDB" id="A0A0C2GFZ8"/>
<name>A0A0C2GFZ8_9BILA</name>
<protein>
    <submittedName>
        <fullName evidence="1">Uncharacterized protein</fullName>
    </submittedName>
</protein>
<proteinExistence type="predicted"/>
<dbReference type="Proteomes" id="UP000054047">
    <property type="component" value="Unassembled WGS sequence"/>
</dbReference>
<evidence type="ECO:0000313" key="2">
    <source>
        <dbReference type="Proteomes" id="UP000054047"/>
    </source>
</evidence>
<evidence type="ECO:0000313" key="1">
    <source>
        <dbReference type="EMBL" id="KIH57789.1"/>
    </source>
</evidence>
<dbReference type="OrthoDB" id="5856672at2759"/>
<gene>
    <name evidence="1" type="ORF">ANCDUO_12015</name>
</gene>
<reference evidence="1 2" key="1">
    <citation type="submission" date="2013-12" db="EMBL/GenBank/DDBJ databases">
        <title>Draft genome of the parsitic nematode Ancylostoma duodenale.</title>
        <authorList>
            <person name="Mitreva M."/>
        </authorList>
    </citation>
    <scope>NUCLEOTIDE SEQUENCE [LARGE SCALE GENOMIC DNA]</scope>
    <source>
        <strain evidence="1 2">Zhejiang</strain>
    </source>
</reference>
<sequence length="92" mass="10498">MDVYEHPPLSGYLRLSYRTLFPVPLRHNVPASSIPLAEMQHLEDTIAFRQRSNDVLGRVLDNTYEEIDVADVPRVPDGIHDMVLIPPIIDHV</sequence>